<comment type="subcellular location">
    <subcellularLocation>
        <location evidence="1 7">Membrane</location>
        <topology evidence="1 7">Multi-pass membrane protein</topology>
    </subcellularLocation>
</comment>
<feature type="transmembrane region" description="Helical" evidence="9">
    <location>
        <begin position="136"/>
        <end position="156"/>
    </location>
</feature>
<dbReference type="FunCoup" id="A0A6P7Z067">
    <property type="interactions" value="616"/>
</dbReference>
<keyword evidence="4 9" id="KW-0812">Transmembrane</keyword>
<dbReference type="Proteomes" id="UP000515156">
    <property type="component" value="Chromosome 10"/>
</dbReference>
<name>A0A6P7Z067_9AMPH</name>
<evidence type="ECO:0000256" key="7">
    <source>
        <dbReference type="PIRNR" id="PIRNR028739"/>
    </source>
</evidence>
<proteinExistence type="inferred from homology"/>
<keyword evidence="3 7" id="KW-0813">Transport</keyword>
<feature type="transmembrane region" description="Helical" evidence="9">
    <location>
        <begin position="354"/>
        <end position="373"/>
    </location>
</feature>
<feature type="region of interest" description="Disordered" evidence="8">
    <location>
        <begin position="483"/>
        <end position="504"/>
    </location>
</feature>
<comment type="similarity">
    <text evidence="2 7">Belongs to the reduced folate carrier (RFC) transporter (TC 2.A.48) family.</text>
</comment>
<feature type="transmembrane region" description="Helical" evidence="9">
    <location>
        <begin position="414"/>
        <end position="437"/>
    </location>
</feature>
<sequence>MCIPEANQSEDLNIVSILRKLLKKMMDCLKKLQPQNWIYPTVILCIYGFFSMLRPSEPFLAPYLTGPDKNLTIDEVTNKVFPVWTYSYLVILFPVFLLTDYFRYKPVIILQGLSYIISWLLLLFAQGVPAMQILEFFYGMVTATDVAYYAYIYSVVSSDHYQRVTSYCRSITLVGFTVGSVLGQLLVSFAGISYFYLNAISLSSVAVAFISSFFLPMPKRSMFFHRKAAKAGTDVSALPSNNNGTPNYPDNVGKVPESSLDQNEDGKHFFKVLLQLCKDLKECYSTKQLLYWSLWWALATAGYNQVVNYVQVLWDHIEPSQNSTVYNGGVEAVSTFVGAVASFAVGYVKINWDLAGELALGIFSALDAGALILMDFTRNIWVCYAGYLIFKASYMLLITIATFQIAVNLSMERYALMFGVNTFVALALQTILTVIVVDSKGLNLGIIPQFLIYGCYFAVIAGIFLIRSIYTIISIKLKKESHNLPQDQSSDGEPSVRGTAYNQY</sequence>
<dbReference type="PANTHER" id="PTHR10686">
    <property type="entry name" value="FOLATE TRANSPORTER"/>
    <property type="match status" value="1"/>
</dbReference>
<dbReference type="CDD" id="cd06174">
    <property type="entry name" value="MFS"/>
    <property type="match status" value="1"/>
</dbReference>
<evidence type="ECO:0000256" key="5">
    <source>
        <dbReference type="ARBA" id="ARBA00022989"/>
    </source>
</evidence>
<feature type="transmembrane region" description="Helical" evidence="9">
    <location>
        <begin position="326"/>
        <end position="347"/>
    </location>
</feature>
<feature type="transmembrane region" description="Helical" evidence="9">
    <location>
        <begin position="385"/>
        <end position="407"/>
    </location>
</feature>
<feature type="transmembrane region" description="Helical" evidence="9">
    <location>
        <begin position="81"/>
        <end position="99"/>
    </location>
</feature>
<feature type="transmembrane region" description="Helical" evidence="9">
    <location>
        <begin position="289"/>
        <end position="306"/>
    </location>
</feature>
<feature type="transmembrane region" description="Helical" evidence="9">
    <location>
        <begin position="195"/>
        <end position="217"/>
    </location>
</feature>
<evidence type="ECO:0000256" key="3">
    <source>
        <dbReference type="ARBA" id="ARBA00022448"/>
    </source>
</evidence>
<evidence type="ECO:0000256" key="1">
    <source>
        <dbReference type="ARBA" id="ARBA00004141"/>
    </source>
</evidence>
<gene>
    <name evidence="11" type="primary">SLC19A3</name>
</gene>
<dbReference type="InterPro" id="IPR036259">
    <property type="entry name" value="MFS_trans_sf"/>
</dbReference>
<feature type="transmembrane region" description="Helical" evidence="9">
    <location>
        <begin position="449"/>
        <end position="470"/>
    </location>
</feature>
<feature type="transmembrane region" description="Helical" evidence="9">
    <location>
        <begin position="168"/>
        <end position="189"/>
    </location>
</feature>
<dbReference type="OrthoDB" id="18814at2759"/>
<accession>A0A6P7Z067</accession>
<dbReference type="PANTHER" id="PTHR10686:SF37">
    <property type="entry name" value="THIAMINE TRANSPORTER 2"/>
    <property type="match status" value="1"/>
</dbReference>
<dbReference type="AlphaFoldDB" id="A0A6P7Z067"/>
<feature type="transmembrane region" description="Helical" evidence="9">
    <location>
        <begin position="106"/>
        <end position="124"/>
    </location>
</feature>
<evidence type="ECO:0000313" key="10">
    <source>
        <dbReference type="Proteomes" id="UP000515156"/>
    </source>
</evidence>
<dbReference type="InterPro" id="IPR002666">
    <property type="entry name" value="Folate_carrier"/>
</dbReference>
<dbReference type="GeneID" id="115479122"/>
<keyword evidence="10" id="KW-1185">Reference proteome</keyword>
<evidence type="ECO:0000256" key="9">
    <source>
        <dbReference type="SAM" id="Phobius"/>
    </source>
</evidence>
<keyword evidence="6 7" id="KW-0472">Membrane</keyword>
<evidence type="ECO:0000256" key="6">
    <source>
        <dbReference type="ARBA" id="ARBA00023136"/>
    </source>
</evidence>
<dbReference type="Pfam" id="PF01770">
    <property type="entry name" value="Folate_carrier"/>
    <property type="match status" value="1"/>
</dbReference>
<dbReference type="PIRSF" id="PIRSF028739">
    <property type="entry name" value="Folate_carrier"/>
    <property type="match status" value="1"/>
</dbReference>
<protein>
    <submittedName>
        <fullName evidence="11">Thiamine transporter 2 isoform X2</fullName>
    </submittedName>
</protein>
<dbReference type="FunFam" id="1.20.1250.20:FF:000225">
    <property type="entry name" value="Solute carrier family 19 member 1"/>
    <property type="match status" value="1"/>
</dbReference>
<dbReference type="InParanoid" id="A0A6P7Z067"/>
<evidence type="ECO:0000256" key="2">
    <source>
        <dbReference type="ARBA" id="ARBA00005773"/>
    </source>
</evidence>
<feature type="transmembrane region" description="Helical" evidence="9">
    <location>
        <begin position="36"/>
        <end position="53"/>
    </location>
</feature>
<dbReference type="NCBIfam" id="TIGR00806">
    <property type="entry name" value="rfc"/>
    <property type="match status" value="1"/>
</dbReference>
<organism evidence="10 11">
    <name type="scientific">Microcaecilia unicolor</name>
    <dbReference type="NCBI Taxonomy" id="1415580"/>
    <lineage>
        <taxon>Eukaryota</taxon>
        <taxon>Metazoa</taxon>
        <taxon>Chordata</taxon>
        <taxon>Craniata</taxon>
        <taxon>Vertebrata</taxon>
        <taxon>Euteleostomi</taxon>
        <taxon>Amphibia</taxon>
        <taxon>Gymnophiona</taxon>
        <taxon>Siphonopidae</taxon>
        <taxon>Microcaecilia</taxon>
    </lineage>
</organism>
<dbReference type="GO" id="GO:0005886">
    <property type="term" value="C:plasma membrane"/>
    <property type="evidence" value="ECO:0007669"/>
    <property type="project" value="UniProtKB-UniRule"/>
</dbReference>
<dbReference type="Gene3D" id="1.20.1250.20">
    <property type="entry name" value="MFS general substrate transporter like domains"/>
    <property type="match status" value="1"/>
</dbReference>
<reference evidence="11" key="1">
    <citation type="submission" date="2025-08" db="UniProtKB">
        <authorList>
            <consortium name="RefSeq"/>
        </authorList>
    </citation>
    <scope>IDENTIFICATION</scope>
</reference>
<dbReference type="GO" id="GO:0015234">
    <property type="term" value="F:thiamine transmembrane transporter activity"/>
    <property type="evidence" value="ECO:0007669"/>
    <property type="project" value="TreeGrafter"/>
</dbReference>
<evidence type="ECO:0000256" key="8">
    <source>
        <dbReference type="SAM" id="MobiDB-lite"/>
    </source>
</evidence>
<dbReference type="CTD" id="80704"/>
<dbReference type="RefSeq" id="XP_030072737.1">
    <property type="nucleotide sequence ID" value="XM_030216877.1"/>
</dbReference>
<dbReference type="SUPFAM" id="SSF103473">
    <property type="entry name" value="MFS general substrate transporter"/>
    <property type="match status" value="1"/>
</dbReference>
<evidence type="ECO:0000313" key="11">
    <source>
        <dbReference type="RefSeq" id="XP_030072737.1"/>
    </source>
</evidence>
<evidence type="ECO:0000256" key="4">
    <source>
        <dbReference type="ARBA" id="ARBA00022692"/>
    </source>
</evidence>
<keyword evidence="5 9" id="KW-1133">Transmembrane helix</keyword>
<feature type="compositionally biased region" description="Polar residues" evidence="8">
    <location>
        <begin position="483"/>
        <end position="492"/>
    </location>
</feature>